<evidence type="ECO:0000256" key="1">
    <source>
        <dbReference type="SAM" id="Phobius"/>
    </source>
</evidence>
<organism evidence="2 3">
    <name type="scientific">Pseudokineococcus lusitanus</name>
    <dbReference type="NCBI Taxonomy" id="763993"/>
    <lineage>
        <taxon>Bacteria</taxon>
        <taxon>Bacillati</taxon>
        <taxon>Actinomycetota</taxon>
        <taxon>Actinomycetes</taxon>
        <taxon>Kineosporiales</taxon>
        <taxon>Kineosporiaceae</taxon>
        <taxon>Pseudokineococcus</taxon>
    </lineage>
</organism>
<reference evidence="2 3" key="1">
    <citation type="journal article" date="2015" name="Stand. Genomic Sci.">
        <title>Genomic Encyclopedia of Bacterial and Archaeal Type Strains, Phase III: the genomes of soil and plant-associated and newly described type strains.</title>
        <authorList>
            <person name="Whitman W.B."/>
            <person name="Woyke T."/>
            <person name="Klenk H.P."/>
            <person name="Zhou Y."/>
            <person name="Lilburn T.G."/>
            <person name="Beck B.J."/>
            <person name="De Vos P."/>
            <person name="Vandamme P."/>
            <person name="Eisen J.A."/>
            <person name="Garrity G."/>
            <person name="Hugenholtz P."/>
            <person name="Kyrpides N.C."/>
        </authorList>
    </citation>
    <scope>NUCLEOTIDE SEQUENCE [LARGE SCALE GENOMIC DNA]</scope>
    <source>
        <strain evidence="2 3">CECT 7306</strain>
    </source>
</reference>
<proteinExistence type="predicted"/>
<evidence type="ECO:0000313" key="2">
    <source>
        <dbReference type="EMBL" id="ROP45967.1"/>
    </source>
</evidence>
<feature type="transmembrane region" description="Helical" evidence="1">
    <location>
        <begin position="48"/>
        <end position="68"/>
    </location>
</feature>
<sequence length="195" mass="19321">MTPARHAAPGARGPAVLQLEVYAKAALYIAAAAMAAIVAALTDDVVTPAELVLVGLAVIGAAGVYLVPNLPEGARRYAKGGVAVLVAAGDALVVLVSDGVTLSEWLLVVLAGLAAVGVVVVPNASPADLTLAQRAGPITVLPVVTTTTGLSSGDVQQRVTERFDPASLGSVTTAAAADLRFDDDGVLQSVAPPGA</sequence>
<keyword evidence="1" id="KW-0472">Membrane</keyword>
<dbReference type="AlphaFoldDB" id="A0A3N1HU68"/>
<keyword evidence="1" id="KW-0812">Transmembrane</keyword>
<keyword evidence="1" id="KW-1133">Transmembrane helix</keyword>
<protein>
    <submittedName>
        <fullName evidence="2">Uncharacterized protein</fullName>
    </submittedName>
</protein>
<dbReference type="OrthoDB" id="9992001at2"/>
<dbReference type="Proteomes" id="UP000276232">
    <property type="component" value="Unassembled WGS sequence"/>
</dbReference>
<accession>A0A3N1HU68</accession>
<evidence type="ECO:0000313" key="3">
    <source>
        <dbReference type="Proteomes" id="UP000276232"/>
    </source>
</evidence>
<dbReference type="EMBL" id="RJKN01000001">
    <property type="protein sequence ID" value="ROP45967.1"/>
    <property type="molecule type" value="Genomic_DNA"/>
</dbReference>
<feature type="transmembrane region" description="Helical" evidence="1">
    <location>
        <begin position="105"/>
        <end position="124"/>
    </location>
</feature>
<keyword evidence="3" id="KW-1185">Reference proteome</keyword>
<gene>
    <name evidence="2" type="ORF">EDC03_0583</name>
</gene>
<feature type="transmembrane region" description="Helical" evidence="1">
    <location>
        <begin position="21"/>
        <end position="42"/>
    </location>
</feature>
<name>A0A3N1HU68_9ACTN</name>
<feature type="transmembrane region" description="Helical" evidence="1">
    <location>
        <begin position="80"/>
        <end position="99"/>
    </location>
</feature>
<dbReference type="RefSeq" id="WP_148057994.1">
    <property type="nucleotide sequence ID" value="NZ_RJKN01000001.1"/>
</dbReference>
<dbReference type="InParanoid" id="A0A3N1HU68"/>
<comment type="caution">
    <text evidence="2">The sequence shown here is derived from an EMBL/GenBank/DDBJ whole genome shotgun (WGS) entry which is preliminary data.</text>
</comment>